<feature type="active site" description="Proton acceptor" evidence="9">
    <location>
        <position position="67"/>
    </location>
</feature>
<comment type="subcellular location">
    <subcellularLocation>
        <location evidence="12">Secreted</location>
    </subcellularLocation>
</comment>
<evidence type="ECO:0000256" key="1">
    <source>
        <dbReference type="ARBA" id="ARBA00000189"/>
    </source>
</evidence>
<dbReference type="GO" id="GO:0140825">
    <property type="term" value="F:lactoperoxidase activity"/>
    <property type="evidence" value="ECO:0007669"/>
    <property type="project" value="UniProtKB-EC"/>
</dbReference>
<dbReference type="InterPro" id="IPR002016">
    <property type="entry name" value="Haem_peroxidase"/>
</dbReference>
<feature type="binding site" evidence="10">
    <location>
        <position position="200"/>
    </location>
    <ligand>
        <name>Ca(2+)</name>
        <dbReference type="ChEBI" id="CHEBI:29108"/>
        <label>2</label>
    </ligand>
</feature>
<dbReference type="PROSITE" id="PS50873">
    <property type="entry name" value="PEROXIDASE_4"/>
    <property type="match status" value="1"/>
</dbReference>
<dbReference type="InterPro" id="IPR019793">
    <property type="entry name" value="Peroxidases_heam-ligand_BS"/>
</dbReference>
<dbReference type="SUPFAM" id="SSF48113">
    <property type="entry name" value="Heme-dependent peroxidases"/>
    <property type="match status" value="1"/>
</dbReference>
<dbReference type="AlphaFoldDB" id="Q9ZTW8"/>
<evidence type="ECO:0000256" key="10">
    <source>
        <dbReference type="PIRSR" id="PIRSR600823-3"/>
    </source>
</evidence>
<protein>
    <recommendedName>
        <fullName evidence="3 12">Peroxidase</fullName>
        <ecNumber evidence="3 12">1.11.1.7</ecNumber>
    </recommendedName>
</protein>
<gene>
    <name evidence="14" type="primary">PC7</name>
</gene>
<comment type="similarity">
    <text evidence="12">Belongs to the peroxidase family. Classical plant (class III) peroxidase subfamily.</text>
</comment>
<reference evidence="14" key="1">
    <citation type="submission" date="1997-08" db="EMBL/GenBank/DDBJ databases">
        <authorList>
            <person name="Chen W."/>
            <person name="Atherly A.G."/>
        </authorList>
    </citation>
    <scope>NUCLEOTIDE SEQUENCE</scope>
    <source>
        <strain evidence="14">L85-3044</strain>
        <tissue evidence="14">Roots</tissue>
    </source>
</reference>
<dbReference type="PANTHER" id="PTHR31235">
    <property type="entry name" value="PEROXIDASE 25-RELATED"/>
    <property type="match status" value="1"/>
</dbReference>
<evidence type="ECO:0000256" key="8">
    <source>
        <dbReference type="ARBA" id="ARBA00023004"/>
    </source>
</evidence>
<feature type="binding site" evidence="10">
    <location>
        <position position="73"/>
    </location>
    <ligand>
        <name>Ca(2+)</name>
        <dbReference type="ChEBI" id="CHEBI:29108"/>
        <label>1</label>
    </ligand>
</feature>
<dbReference type="InterPro" id="IPR010255">
    <property type="entry name" value="Haem_peroxidase_sf"/>
</dbReference>
<comment type="similarity">
    <text evidence="2">Belongs to the peroxidase family. Ascorbate peroxidase subfamily.</text>
</comment>
<keyword evidence="5 12" id="KW-0349">Heme</keyword>
<evidence type="ECO:0000313" key="14">
    <source>
        <dbReference type="EMBL" id="AAC67489.1"/>
    </source>
</evidence>
<evidence type="ECO:0000256" key="6">
    <source>
        <dbReference type="ARBA" id="ARBA00022723"/>
    </source>
</evidence>
<accession>Q9ZTW8</accession>
<comment type="cofactor">
    <cofactor evidence="10 12">
        <name>heme b</name>
        <dbReference type="ChEBI" id="CHEBI:60344"/>
    </cofactor>
    <text evidence="10 12">Binds 1 heme b (iron(II)-protoporphyrin IX) group per subunit.</text>
</comment>
<keyword evidence="8 10" id="KW-0408">Iron</keyword>
<dbReference type="GO" id="GO:0046872">
    <property type="term" value="F:metal ion binding"/>
    <property type="evidence" value="ECO:0007669"/>
    <property type="project" value="UniProtKB-UniRule"/>
</dbReference>
<feature type="binding site" description="axial binding residue" evidence="10">
    <location>
        <position position="199"/>
    </location>
    <ligand>
        <name>heme b</name>
        <dbReference type="ChEBI" id="CHEBI:60344"/>
    </ligand>
    <ligandPart>
        <name>Fe</name>
        <dbReference type="ChEBI" id="CHEBI:18248"/>
    </ligandPart>
</feature>
<dbReference type="EMBL" id="AF019116">
    <property type="protein sequence ID" value="AAC67489.1"/>
    <property type="molecule type" value="mRNA"/>
</dbReference>
<keyword evidence="6 10" id="KW-0479">Metal-binding</keyword>
<evidence type="ECO:0000256" key="9">
    <source>
        <dbReference type="PIRSR" id="PIRSR600823-1"/>
    </source>
</evidence>
<evidence type="ECO:0000256" key="4">
    <source>
        <dbReference type="ARBA" id="ARBA00022559"/>
    </source>
</evidence>
<dbReference type="GO" id="GO:0005576">
    <property type="term" value="C:extracellular region"/>
    <property type="evidence" value="ECO:0007669"/>
    <property type="project" value="UniProtKB-SubCell"/>
</dbReference>
<dbReference type="Pfam" id="PF00141">
    <property type="entry name" value="peroxidase"/>
    <property type="match status" value="1"/>
</dbReference>
<evidence type="ECO:0000256" key="3">
    <source>
        <dbReference type="ARBA" id="ARBA00012313"/>
    </source>
</evidence>
<evidence type="ECO:0000256" key="7">
    <source>
        <dbReference type="ARBA" id="ARBA00023002"/>
    </source>
</evidence>
<feature type="binding site" evidence="10">
    <location>
        <position position="68"/>
    </location>
    <ligand>
        <name>Ca(2+)</name>
        <dbReference type="ChEBI" id="CHEBI:29108"/>
        <label>1</label>
    </ligand>
</feature>
<dbReference type="GO" id="GO:0006979">
    <property type="term" value="P:response to oxidative stress"/>
    <property type="evidence" value="ECO:0007669"/>
    <property type="project" value="UniProtKB-UniRule"/>
</dbReference>
<evidence type="ECO:0000259" key="13">
    <source>
        <dbReference type="PROSITE" id="PS50873"/>
    </source>
</evidence>
<dbReference type="GO" id="GO:0042744">
    <property type="term" value="P:hydrogen peroxide catabolic process"/>
    <property type="evidence" value="ECO:0007669"/>
    <property type="project" value="UniProtKB-KW"/>
</dbReference>
<dbReference type="PROSITE" id="PS00435">
    <property type="entry name" value="PEROXIDASE_1"/>
    <property type="match status" value="1"/>
</dbReference>
<dbReference type="PRINTS" id="PR00461">
    <property type="entry name" value="PLPEROXIDASE"/>
</dbReference>
<dbReference type="PeroxiBase" id="423">
    <property type="entry name" value="GmPrx10"/>
</dbReference>
<feature type="disulfide bond" evidence="11">
    <location>
        <begin position="69"/>
        <end position="74"/>
    </location>
</feature>
<feature type="domain" description="Plant heme peroxidase family profile" evidence="13">
    <location>
        <begin position="42"/>
        <end position="225"/>
    </location>
</feature>
<organism evidence="14">
    <name type="scientific">Glycine max</name>
    <name type="common">Soybean</name>
    <name type="synonym">Glycine hispida</name>
    <dbReference type="NCBI Taxonomy" id="3847"/>
    <lineage>
        <taxon>Eukaryota</taxon>
        <taxon>Viridiplantae</taxon>
        <taxon>Streptophyta</taxon>
        <taxon>Embryophyta</taxon>
        <taxon>Tracheophyta</taxon>
        <taxon>Spermatophyta</taxon>
        <taxon>Magnoliopsida</taxon>
        <taxon>eudicotyledons</taxon>
        <taxon>Gunneridae</taxon>
        <taxon>Pentapetalae</taxon>
        <taxon>rosids</taxon>
        <taxon>fabids</taxon>
        <taxon>Fabales</taxon>
        <taxon>Fabaceae</taxon>
        <taxon>Papilionoideae</taxon>
        <taxon>50 kb inversion clade</taxon>
        <taxon>NPAAA clade</taxon>
        <taxon>indigoferoid/millettioid clade</taxon>
        <taxon>Phaseoleae</taxon>
        <taxon>Glycine</taxon>
        <taxon>Glycine subgen. Soja</taxon>
    </lineage>
</organism>
<evidence type="ECO:0000256" key="5">
    <source>
        <dbReference type="ARBA" id="ARBA00022617"/>
    </source>
</evidence>
<evidence type="ECO:0000256" key="11">
    <source>
        <dbReference type="PIRSR" id="PIRSR600823-5"/>
    </source>
</evidence>
<keyword evidence="11" id="KW-1015">Disulfide bond</keyword>
<name>Q9ZTW8_SOYBN</name>
<feature type="binding site" evidence="10">
    <location>
        <position position="71"/>
    </location>
    <ligand>
        <name>Ca(2+)</name>
        <dbReference type="ChEBI" id="CHEBI:29108"/>
        <label>1</label>
    </ligand>
</feature>
<feature type="binding site" evidence="10">
    <location>
        <position position="77"/>
    </location>
    <ligand>
        <name>Ca(2+)</name>
        <dbReference type="ChEBI" id="CHEBI:29108"/>
        <label>1</label>
    </ligand>
</feature>
<keyword evidence="4 12" id="KW-0575">Peroxidase</keyword>
<keyword evidence="12" id="KW-0376">Hydrogen peroxide</keyword>
<dbReference type="Gene3D" id="1.10.520.10">
    <property type="match status" value="1"/>
</dbReference>
<keyword evidence="10 12" id="KW-0106">Calcium</keyword>
<dbReference type="InterPro" id="IPR000823">
    <property type="entry name" value="Peroxidase_pln"/>
</dbReference>
<proteinExistence type="evidence at transcript level"/>
<sequence>MGSQSYFQGFDYLPYSTNWINSSSIAAWFSMPKVVQKAEQIILKYVVEHIPQRSITSSCSHKGLHFHDCFVNGCDGSVLVELNTRGIKLKRNAIPNLTISEALGFIEAIKRLVEAECPGGSLLVLISWLWTARDSIHATGGPYWNVPTGRRDGFISRAADPLRQPSCSFSQPHYLTQPNTLWAMLDLNANDLVLLVGAHTIGIAHCSSISTRLYNFTGKGGHRPNNRQWICKKSQDLQSVRTLMITHLLRWTLEVVIHLILDITNKWLREGVCSNQMLNCLLVLSQGLLSLVNFSQLKVLCGICQVYGENGTNNVKLGSEGENKETLCTS</sequence>
<feature type="binding site" evidence="10">
    <location>
        <position position="75"/>
    </location>
    <ligand>
        <name>Ca(2+)</name>
        <dbReference type="ChEBI" id="CHEBI:29108"/>
        <label>1</label>
    </ligand>
</feature>
<dbReference type="PRINTS" id="PR00458">
    <property type="entry name" value="PEROXIDASE"/>
</dbReference>
<comment type="cofactor">
    <cofactor evidence="10 12">
        <name>Ca(2+)</name>
        <dbReference type="ChEBI" id="CHEBI:29108"/>
    </cofactor>
    <text evidence="10 12">Binds 2 calcium ions per subunit.</text>
</comment>
<comment type="function">
    <text evidence="12">Removal of H(2)O(2), oxidation of toxic reductants, biosynthesis and degradation of lignin, suberization, auxin catabolism, response to environmental stresses such as wounding, pathogen attack and oxidative stress.</text>
</comment>
<dbReference type="EC" id="1.11.1.7" evidence="3 12"/>
<dbReference type="Gene3D" id="1.10.420.10">
    <property type="entry name" value="Peroxidase, domain 2"/>
    <property type="match status" value="1"/>
</dbReference>
<keyword evidence="12" id="KW-0964">Secreted</keyword>
<keyword evidence="7 12" id="KW-0560">Oxidoreductase</keyword>
<dbReference type="GO" id="GO:0020037">
    <property type="term" value="F:heme binding"/>
    <property type="evidence" value="ECO:0007669"/>
    <property type="project" value="UniProtKB-UniRule"/>
</dbReference>
<comment type="catalytic activity">
    <reaction evidence="1 12">
        <text>2 a phenolic donor + H2O2 = 2 a phenolic radical donor + 2 H2O</text>
        <dbReference type="Rhea" id="RHEA:56136"/>
        <dbReference type="ChEBI" id="CHEBI:15377"/>
        <dbReference type="ChEBI" id="CHEBI:16240"/>
        <dbReference type="ChEBI" id="CHEBI:139520"/>
        <dbReference type="ChEBI" id="CHEBI:139521"/>
        <dbReference type="EC" id="1.11.1.7"/>
    </reaction>
</comment>
<evidence type="ECO:0000256" key="12">
    <source>
        <dbReference type="RuleBase" id="RU362060"/>
    </source>
</evidence>
<evidence type="ECO:0000256" key="2">
    <source>
        <dbReference type="ARBA" id="ARBA00006873"/>
    </source>
</evidence>